<reference evidence="4 5" key="1">
    <citation type="submission" date="2017-09" db="EMBL/GenBank/DDBJ databases">
        <title>Depth-based differentiation of microbial function through sediment-hosted aquifers and enrichment of novel symbionts in the deep terrestrial subsurface.</title>
        <authorList>
            <person name="Probst A.J."/>
            <person name="Ladd B."/>
            <person name="Jarett J.K."/>
            <person name="Geller-Mcgrath D.E."/>
            <person name="Sieber C.M."/>
            <person name="Emerson J.B."/>
            <person name="Anantharaman K."/>
            <person name="Thomas B.C."/>
            <person name="Malmstrom R."/>
            <person name="Stieglmeier M."/>
            <person name="Klingl A."/>
            <person name="Woyke T."/>
            <person name="Ryan C.M."/>
            <person name="Banfield J.F."/>
        </authorList>
    </citation>
    <scope>NUCLEOTIDE SEQUENCE [LARGE SCALE GENOMIC DNA]</scope>
    <source>
        <strain evidence="4">CG12_big_fil_rev_8_21_14_0_65_43_15</strain>
    </source>
</reference>
<dbReference type="PANTHER" id="PTHR43351:SF2">
    <property type="entry name" value="L(+)-TARTRATE DEHYDRATASE SUBUNIT BETA-RELATED"/>
    <property type="match status" value="1"/>
</dbReference>
<dbReference type="SUPFAM" id="SSF117457">
    <property type="entry name" value="FumA C-terminal domain-like"/>
    <property type="match status" value="1"/>
</dbReference>
<name>A0A2J0LIC6_9BACT</name>
<dbReference type="InterPro" id="IPR036660">
    <property type="entry name" value="Fe-S_hydroAse_TtdB_cat_sf"/>
</dbReference>
<proteinExistence type="inferred from homology"/>
<dbReference type="GO" id="GO:0016836">
    <property type="term" value="F:hydro-lyase activity"/>
    <property type="evidence" value="ECO:0007669"/>
    <property type="project" value="InterPro"/>
</dbReference>
<evidence type="ECO:0000259" key="3">
    <source>
        <dbReference type="Pfam" id="PF05683"/>
    </source>
</evidence>
<evidence type="ECO:0000313" key="5">
    <source>
        <dbReference type="Proteomes" id="UP000231267"/>
    </source>
</evidence>
<dbReference type="InterPro" id="IPR004647">
    <property type="entry name" value="Fe-S_hydro-lyase_TtdB-typ_cat"/>
</dbReference>
<evidence type="ECO:0000313" key="4">
    <source>
        <dbReference type="EMBL" id="PIW66969.1"/>
    </source>
</evidence>
<evidence type="ECO:0000256" key="2">
    <source>
        <dbReference type="ARBA" id="ARBA00023239"/>
    </source>
</evidence>
<dbReference type="Pfam" id="PF05683">
    <property type="entry name" value="Fumerase_C"/>
    <property type="match status" value="1"/>
</dbReference>
<sequence length="163" mass="17756">MKNLKSGNEILYSGRIYTARDQAHKRLVEAIKSGRRLPINLKGAIIYYCGPTKTPKGRVIGSCGPTTSSRMDEFTPDLLKAGVKAIIGKGRRSKDVAAALKKYKAVYFLAYAGLGALISKHVKSRRPVAYIDLGPEAIYELEVVDLPLIVGVDSKGRSIYGSQ</sequence>
<dbReference type="NCBIfam" id="TIGR00723">
    <property type="entry name" value="ttdB_fumA_fumB"/>
    <property type="match status" value="1"/>
</dbReference>
<dbReference type="EMBL" id="PFGP01000014">
    <property type="protein sequence ID" value="PIW66969.1"/>
    <property type="molecule type" value="Genomic_DNA"/>
</dbReference>
<accession>A0A2J0LIC6</accession>
<organism evidence="4 5">
    <name type="scientific">Candidatus Taenaricola geysiri</name>
    <dbReference type="NCBI Taxonomy" id="1974752"/>
    <lineage>
        <taxon>Bacteria</taxon>
        <taxon>Pseudomonadati</taxon>
        <taxon>Candidatus Omnitrophota</taxon>
        <taxon>Candidatus Taenaricola</taxon>
    </lineage>
</organism>
<dbReference type="PANTHER" id="PTHR43351">
    <property type="entry name" value="L(+)-TARTRATE DEHYDRATASE SUBUNIT BETA"/>
    <property type="match status" value="1"/>
</dbReference>
<protein>
    <submittedName>
        <fullName evidence="4">Fumarate hydratase</fullName>
    </submittedName>
</protein>
<dbReference type="Gene3D" id="3.20.130.10">
    <property type="entry name" value="Fe-S hydro-lyase, tartrate dehydratase beta-type, catalytic domain"/>
    <property type="match status" value="1"/>
</dbReference>
<comment type="caution">
    <text evidence="4">The sequence shown here is derived from an EMBL/GenBank/DDBJ whole genome shotgun (WGS) entry which is preliminary data.</text>
</comment>
<dbReference type="AlphaFoldDB" id="A0A2J0LIC6"/>
<gene>
    <name evidence="4" type="ORF">COW11_00565</name>
</gene>
<comment type="similarity">
    <text evidence="1">Belongs to the class-I fumarase family.</text>
</comment>
<evidence type="ECO:0000256" key="1">
    <source>
        <dbReference type="ARBA" id="ARBA00008876"/>
    </source>
</evidence>
<dbReference type="Proteomes" id="UP000231267">
    <property type="component" value="Unassembled WGS sequence"/>
</dbReference>
<keyword evidence="2" id="KW-0456">Lyase</keyword>
<feature type="domain" description="Fe-S hydro-lyase tartrate dehydratase beta-type catalytic" evidence="3">
    <location>
        <begin position="2"/>
        <end position="161"/>
    </location>
</feature>